<evidence type="ECO:0000256" key="3">
    <source>
        <dbReference type="PROSITE-ProRule" id="PRU00023"/>
    </source>
</evidence>
<dbReference type="Pfam" id="PF13857">
    <property type="entry name" value="Ank_5"/>
    <property type="match status" value="1"/>
</dbReference>
<reference evidence="4" key="1">
    <citation type="journal article" date="2021" name="Nat. Commun.">
        <title>Genetic determinants of endophytism in the Arabidopsis root mycobiome.</title>
        <authorList>
            <person name="Mesny F."/>
            <person name="Miyauchi S."/>
            <person name="Thiergart T."/>
            <person name="Pickel B."/>
            <person name="Atanasova L."/>
            <person name="Karlsson M."/>
            <person name="Huettel B."/>
            <person name="Barry K.W."/>
            <person name="Haridas S."/>
            <person name="Chen C."/>
            <person name="Bauer D."/>
            <person name="Andreopoulos W."/>
            <person name="Pangilinan J."/>
            <person name="LaButti K."/>
            <person name="Riley R."/>
            <person name="Lipzen A."/>
            <person name="Clum A."/>
            <person name="Drula E."/>
            <person name="Henrissat B."/>
            <person name="Kohler A."/>
            <person name="Grigoriev I.V."/>
            <person name="Martin F.M."/>
            <person name="Hacquard S."/>
        </authorList>
    </citation>
    <scope>NUCLEOTIDE SEQUENCE</scope>
    <source>
        <strain evidence="4">MPI-CAGE-AT-0023</strain>
    </source>
</reference>
<feature type="repeat" description="ANK" evidence="3">
    <location>
        <begin position="355"/>
        <end position="387"/>
    </location>
</feature>
<sequence length="582" mass="63667">MFLKRKSRKQRITDFYKSSEDASPLYTAICNDDRHKVQDLITSSPTLLQDDDGYGTPLHIAIFCDSLEAVALLLDAGADPLAPSSGTDDRANALTIAGREGKQPFLYQLLKRVKPTQNSHIYKDLQYCFLESAAWGQVASVANLMDWWDGWTLETKERALNSAAQRWKIYVAEFLISKVKFEQKALDSALSYAIDYKVYMNSTNEYRIDYEGVDYFEQQQLIKLLLHAGANPNAKHFGIPLVIYAAQNINLIGALNVLLENGADPNTTDNKGRTALHHLGGAQSLRQGAFARRVHEAGIRLLLGHKASVLQKDESGAMPIHEAAYGTNLRLLLLQLFTLPNEADRYGAIRSTNKYGTTLLHYAAAGAKLDVIEYLVSQGLDINQANANGWTPLMCALVPTSSGFSEDGKSKSISEAIQAGQILLDHGADPLVTTAEGWTPLHALSLFITRDVSRKVSAAIAELISRGVDPNACAIFPTATGRSHPAPPGSYWGYKLNQMIQEPDKYGIALVRQGYTPLHFAAAKGSVGMAKALLANGADPSCRDATGNSAAKIAKYTWYLEGLAETRDVMLKLLKDAVDSMD</sequence>
<dbReference type="InterPro" id="IPR002110">
    <property type="entry name" value="Ankyrin_rpt"/>
</dbReference>
<dbReference type="SMART" id="SM00248">
    <property type="entry name" value="ANK"/>
    <property type="match status" value="9"/>
</dbReference>
<dbReference type="AlphaFoldDB" id="A0A9P9HAY1"/>
<evidence type="ECO:0000313" key="4">
    <source>
        <dbReference type="EMBL" id="KAH7253757.1"/>
    </source>
</evidence>
<feature type="repeat" description="ANK" evidence="3">
    <location>
        <begin position="56"/>
        <end position="85"/>
    </location>
</feature>
<name>A0A9P9HAY1_FUSRE</name>
<dbReference type="Gene3D" id="1.25.40.20">
    <property type="entry name" value="Ankyrin repeat-containing domain"/>
    <property type="match status" value="4"/>
</dbReference>
<keyword evidence="1" id="KW-0677">Repeat</keyword>
<feature type="repeat" description="ANK" evidence="3">
    <location>
        <begin position="513"/>
        <end position="545"/>
    </location>
</feature>
<dbReference type="PANTHER" id="PTHR24198">
    <property type="entry name" value="ANKYRIN REPEAT AND PROTEIN KINASE DOMAIN-CONTAINING PROTEIN"/>
    <property type="match status" value="1"/>
</dbReference>
<dbReference type="Pfam" id="PF00023">
    <property type="entry name" value="Ank"/>
    <property type="match status" value="1"/>
</dbReference>
<dbReference type="GO" id="GO:0005737">
    <property type="term" value="C:cytoplasm"/>
    <property type="evidence" value="ECO:0007669"/>
    <property type="project" value="TreeGrafter"/>
</dbReference>
<dbReference type="SUPFAM" id="SSF48403">
    <property type="entry name" value="Ankyrin repeat"/>
    <property type="match status" value="2"/>
</dbReference>
<dbReference type="Pfam" id="PF12796">
    <property type="entry name" value="Ank_2"/>
    <property type="match status" value="1"/>
</dbReference>
<keyword evidence="5" id="KW-1185">Reference proteome</keyword>
<dbReference type="PROSITE" id="PS50088">
    <property type="entry name" value="ANK_REPEAT"/>
    <property type="match status" value="3"/>
</dbReference>
<evidence type="ECO:0000256" key="2">
    <source>
        <dbReference type="ARBA" id="ARBA00023043"/>
    </source>
</evidence>
<evidence type="ECO:0000256" key="1">
    <source>
        <dbReference type="ARBA" id="ARBA00022737"/>
    </source>
</evidence>
<dbReference type="PANTHER" id="PTHR24198:SF165">
    <property type="entry name" value="ANKYRIN REPEAT-CONTAINING PROTEIN-RELATED"/>
    <property type="match status" value="1"/>
</dbReference>
<organism evidence="4 5">
    <name type="scientific">Fusarium redolens</name>
    <dbReference type="NCBI Taxonomy" id="48865"/>
    <lineage>
        <taxon>Eukaryota</taxon>
        <taxon>Fungi</taxon>
        <taxon>Dikarya</taxon>
        <taxon>Ascomycota</taxon>
        <taxon>Pezizomycotina</taxon>
        <taxon>Sordariomycetes</taxon>
        <taxon>Hypocreomycetidae</taxon>
        <taxon>Hypocreales</taxon>
        <taxon>Nectriaceae</taxon>
        <taxon>Fusarium</taxon>
        <taxon>Fusarium redolens species complex</taxon>
    </lineage>
</organism>
<dbReference type="Proteomes" id="UP000720189">
    <property type="component" value="Unassembled WGS sequence"/>
</dbReference>
<comment type="caution">
    <text evidence="4">The sequence shown here is derived from an EMBL/GenBank/DDBJ whole genome shotgun (WGS) entry which is preliminary data.</text>
</comment>
<gene>
    <name evidence="4" type="ORF">BKA55DRAFT_510232</name>
</gene>
<accession>A0A9P9HAY1</accession>
<dbReference type="RefSeq" id="XP_046050004.1">
    <property type="nucleotide sequence ID" value="XM_046187577.1"/>
</dbReference>
<evidence type="ECO:0000313" key="5">
    <source>
        <dbReference type="Proteomes" id="UP000720189"/>
    </source>
</evidence>
<dbReference type="PROSITE" id="PS50297">
    <property type="entry name" value="ANK_REP_REGION"/>
    <property type="match status" value="3"/>
</dbReference>
<proteinExistence type="predicted"/>
<protein>
    <submittedName>
        <fullName evidence="4">Ankyrin repeat-containing domain protein</fullName>
    </submittedName>
</protein>
<keyword evidence="2 3" id="KW-0040">ANK repeat</keyword>
<dbReference type="InterPro" id="IPR036770">
    <property type="entry name" value="Ankyrin_rpt-contain_sf"/>
</dbReference>
<dbReference type="EMBL" id="JAGMUX010000007">
    <property type="protein sequence ID" value="KAH7253757.1"/>
    <property type="molecule type" value="Genomic_DNA"/>
</dbReference>
<dbReference type="GeneID" id="70217531"/>
<dbReference type="OrthoDB" id="341259at2759"/>